<sequence length="226" mass="24960">MPGLDPGIHALGAERDRRRPVDGRDEPGHDGEKQSKACWSGAVFRHREERSDKAIRQRRALWVASLRSHDGDRVARMSLGAPVVIPGRSAAGAEGKGIQGRARAVLAARCSRPVPPGSPSRRSAPPGMTAEVFWRRAKARACPGRHRSARVSAIGRSAATKRSTGARWPLDCFAALAKTEVNWGRWRPLCATLRSRCEACRPRRSQPRRCSPVPSWSRRRARCPCR</sequence>
<proteinExistence type="predicted"/>
<dbReference type="AlphaFoldDB" id="A0A2T1HNI7"/>
<comment type="caution">
    <text evidence="2">The sequence shown here is derived from an EMBL/GenBank/DDBJ whole genome shotgun (WGS) entry which is preliminary data.</text>
</comment>
<dbReference type="Proteomes" id="UP000239772">
    <property type="component" value="Unassembled WGS sequence"/>
</dbReference>
<evidence type="ECO:0000313" key="2">
    <source>
        <dbReference type="EMBL" id="PSC03208.1"/>
    </source>
</evidence>
<protein>
    <submittedName>
        <fullName evidence="2">Uncharacterized protein</fullName>
    </submittedName>
</protein>
<accession>A0A2T1HNI7</accession>
<feature type="region of interest" description="Disordered" evidence="1">
    <location>
        <begin position="1"/>
        <end position="40"/>
    </location>
</feature>
<name>A0A2T1HNI7_9HYPH</name>
<evidence type="ECO:0000313" key="3">
    <source>
        <dbReference type="Proteomes" id="UP000239772"/>
    </source>
</evidence>
<keyword evidence="3" id="KW-1185">Reference proteome</keyword>
<reference evidence="3" key="1">
    <citation type="submission" date="2018-03" db="EMBL/GenBank/DDBJ databases">
        <authorList>
            <person name="Sun L."/>
            <person name="Liu H."/>
            <person name="Chen W."/>
            <person name="Huang K."/>
            <person name="Liu W."/>
            <person name="Gao X."/>
        </authorList>
    </citation>
    <scope>NUCLEOTIDE SEQUENCE [LARGE SCALE GENOMIC DNA]</scope>
    <source>
        <strain evidence="3">SH9</strain>
    </source>
</reference>
<gene>
    <name evidence="2" type="ORF">SLNSH_19890</name>
</gene>
<evidence type="ECO:0000256" key="1">
    <source>
        <dbReference type="SAM" id="MobiDB-lite"/>
    </source>
</evidence>
<organism evidence="2 3">
    <name type="scientific">Alsobacter soli</name>
    <dbReference type="NCBI Taxonomy" id="2109933"/>
    <lineage>
        <taxon>Bacteria</taxon>
        <taxon>Pseudomonadati</taxon>
        <taxon>Pseudomonadota</taxon>
        <taxon>Alphaproteobacteria</taxon>
        <taxon>Hyphomicrobiales</taxon>
        <taxon>Alsobacteraceae</taxon>
        <taxon>Alsobacter</taxon>
    </lineage>
</organism>
<feature type="compositionally biased region" description="Basic and acidic residues" evidence="1">
    <location>
        <begin position="12"/>
        <end position="35"/>
    </location>
</feature>
<dbReference type="EMBL" id="PVZS01000029">
    <property type="protein sequence ID" value="PSC03208.1"/>
    <property type="molecule type" value="Genomic_DNA"/>
</dbReference>